<feature type="transmembrane region" description="Helical" evidence="7">
    <location>
        <begin position="503"/>
        <end position="524"/>
    </location>
</feature>
<keyword evidence="4" id="KW-0029">Amino-acid transport</keyword>
<keyword evidence="10" id="KW-1185">Reference proteome</keyword>
<feature type="transmembrane region" description="Helical" evidence="7">
    <location>
        <begin position="9"/>
        <end position="27"/>
    </location>
</feature>
<dbReference type="EMBL" id="JAOSIT010000009">
    <property type="protein sequence ID" value="MDO8057303.1"/>
    <property type="molecule type" value="Genomic_DNA"/>
</dbReference>
<evidence type="ECO:0000313" key="9">
    <source>
        <dbReference type="EMBL" id="MDO8057303.1"/>
    </source>
</evidence>
<evidence type="ECO:0000313" key="10">
    <source>
        <dbReference type="Proteomes" id="UP001170666"/>
    </source>
</evidence>
<dbReference type="SMART" id="SM00062">
    <property type="entry name" value="PBPb"/>
    <property type="match status" value="1"/>
</dbReference>
<feature type="transmembrane region" description="Helical" evidence="7">
    <location>
        <begin position="397"/>
        <end position="419"/>
    </location>
</feature>
<keyword evidence="5 7" id="KW-1133">Transmembrane helix</keyword>
<dbReference type="InterPro" id="IPR035906">
    <property type="entry name" value="MetI-like_sf"/>
</dbReference>
<comment type="caution">
    <text evidence="9">The sequence shown here is derived from an EMBL/GenBank/DDBJ whole genome shotgun (WGS) entry which is preliminary data.</text>
</comment>
<protein>
    <submittedName>
        <fullName evidence="9">Transporter substrate-binding domain-containing protein</fullName>
    </submittedName>
</protein>
<dbReference type="Pfam" id="PF00528">
    <property type="entry name" value="BPD_transp_1"/>
    <property type="match status" value="1"/>
</dbReference>
<dbReference type="PANTHER" id="PTHR30614">
    <property type="entry name" value="MEMBRANE COMPONENT OF AMINO ACID ABC TRANSPORTER"/>
    <property type="match status" value="1"/>
</dbReference>
<keyword evidence="6 7" id="KW-0472">Membrane</keyword>
<comment type="subcellular location">
    <subcellularLocation>
        <location evidence="7">Cell membrane</location>
        <topology evidence="7">Multi-pass membrane protein</topology>
    </subcellularLocation>
    <subcellularLocation>
        <location evidence="1">Membrane</location>
        <topology evidence="1">Multi-pass membrane protein</topology>
    </subcellularLocation>
</comment>
<dbReference type="Gene3D" id="3.40.190.10">
    <property type="entry name" value="Periplasmic binding protein-like II"/>
    <property type="match status" value="2"/>
</dbReference>
<sequence>MFKLKIRQILKIFIFIIIILFLHYKLFKIFNFTTQPSDNIILGVVSNSPPLCFDSNSSNPNSFRTDTGTYVSGSDIFLFEKLAKNMNKQLKIKPLNFPGILNAVDQKIIDAAIGNMNITEERKKKMNTIEYDVTEIGFLIRKDNHKFKNYINQTEITIQDLKNLIKMHGHISATTTASSIYDIEILNKLNLHKLNPKEDLVNCVNEVEQKRVDLLIFEHPVINLMTSSKANDKNKFQSLKLINKETNNQQKDFHYPLGIFINKQNTKLYQELTKQIDEIKKSNPNIMDNLREKAIKTYINDNHQKQQINTFRSKIINIIKTYQDSFYISLTLAIDAILIGFLLALILLPFKIWCQSSKKLIKKTINYILVLCIHVTKAVPITIQVVLMYNLLIQKIFFFKGLMGVFCISLIITFLNNAFNFLNNMSRQVNFLESGPIEAAYALGLNSKQVFKYIILEQILKREIPNIWDQFIINLKETALYSIIGLPNLLWTAQRNIAITYDTITPFIIISIIYISLSSLIQILKYKKLKKSY</sequence>
<dbReference type="SUPFAM" id="SSF161098">
    <property type="entry name" value="MetI-like"/>
    <property type="match status" value="1"/>
</dbReference>
<name>A0ABT9D0R8_9MOLU</name>
<evidence type="ECO:0000256" key="7">
    <source>
        <dbReference type="RuleBase" id="RU363032"/>
    </source>
</evidence>
<feature type="transmembrane region" description="Helical" evidence="7">
    <location>
        <begin position="471"/>
        <end position="491"/>
    </location>
</feature>
<dbReference type="CDD" id="cd06261">
    <property type="entry name" value="TM_PBP2"/>
    <property type="match status" value="1"/>
</dbReference>
<keyword evidence="7" id="KW-0813">Transport</keyword>
<evidence type="ECO:0000259" key="8">
    <source>
        <dbReference type="PROSITE" id="PS50928"/>
    </source>
</evidence>
<evidence type="ECO:0000256" key="3">
    <source>
        <dbReference type="ARBA" id="ARBA00022692"/>
    </source>
</evidence>
<feature type="transmembrane region" description="Helical" evidence="7">
    <location>
        <begin position="368"/>
        <end position="391"/>
    </location>
</feature>
<reference evidence="9 10" key="1">
    <citation type="journal article" date="2023" name="Int. J. Syst. Evol. Microbiol.">
        <title>The observation of taxonomic boundaries for the 16SrII and 16SrXXV phytoplasmas using genome-based delimitation.</title>
        <authorList>
            <person name="Rodrigues Jardim B."/>
            <person name="Tran-Nguyen L.T.T."/>
            <person name="Gambley C."/>
            <person name="Al-Sadi A.M."/>
            <person name="Al-Subhi A.M."/>
            <person name="Foissac X."/>
            <person name="Salar P."/>
            <person name="Cai H."/>
            <person name="Yang J.Y."/>
            <person name="Davis R."/>
            <person name="Jones L."/>
            <person name="Rodoni B."/>
            <person name="Constable F.E."/>
        </authorList>
    </citation>
    <scope>NUCLEOTIDE SEQUENCE [LARGE SCALE GENOMIC DNA]</scope>
    <source>
        <strain evidence="9">BAWM-BFA-CoWB</strain>
    </source>
</reference>
<dbReference type="SUPFAM" id="SSF53850">
    <property type="entry name" value="Periplasmic binding protein-like II"/>
    <property type="match status" value="1"/>
</dbReference>
<proteinExistence type="inferred from homology"/>
<dbReference type="Proteomes" id="UP001170666">
    <property type="component" value="Unassembled WGS sequence"/>
</dbReference>
<dbReference type="InterPro" id="IPR043429">
    <property type="entry name" value="ArtM/GltK/GlnP/TcyL/YhdX-like"/>
</dbReference>
<feature type="domain" description="ABC transmembrane type-1" evidence="8">
    <location>
        <begin position="322"/>
        <end position="525"/>
    </location>
</feature>
<evidence type="ECO:0000256" key="6">
    <source>
        <dbReference type="ARBA" id="ARBA00023136"/>
    </source>
</evidence>
<organism evidence="9 10">
    <name type="scientific">Candidatus Phytoplasma gossypii</name>
    <dbReference type="NCBI Taxonomy" id="2982629"/>
    <lineage>
        <taxon>Bacteria</taxon>
        <taxon>Bacillati</taxon>
        <taxon>Mycoplasmatota</taxon>
        <taxon>Mollicutes</taxon>
        <taxon>Acholeplasmatales</taxon>
        <taxon>Acholeplasmataceae</taxon>
        <taxon>Candidatus Phytoplasma</taxon>
        <taxon>16SrII (Peanut WB group)</taxon>
    </lineage>
</organism>
<dbReference type="InterPro" id="IPR000515">
    <property type="entry name" value="MetI-like"/>
</dbReference>
<dbReference type="Pfam" id="PF00497">
    <property type="entry name" value="SBP_bac_3"/>
    <property type="match status" value="1"/>
</dbReference>
<dbReference type="InterPro" id="IPR001638">
    <property type="entry name" value="Solute-binding_3/MltF_N"/>
</dbReference>
<dbReference type="Gene3D" id="1.10.3720.10">
    <property type="entry name" value="MetI-like"/>
    <property type="match status" value="1"/>
</dbReference>
<keyword evidence="3 7" id="KW-0812">Transmembrane</keyword>
<feature type="transmembrane region" description="Helical" evidence="7">
    <location>
        <begin position="326"/>
        <end position="348"/>
    </location>
</feature>
<evidence type="ECO:0000256" key="5">
    <source>
        <dbReference type="ARBA" id="ARBA00022989"/>
    </source>
</evidence>
<accession>A0ABT9D0R8</accession>
<evidence type="ECO:0000256" key="1">
    <source>
        <dbReference type="ARBA" id="ARBA00004141"/>
    </source>
</evidence>
<dbReference type="PANTHER" id="PTHR30614:SF20">
    <property type="entry name" value="GLUTAMINE TRANSPORT SYSTEM PERMEASE PROTEIN GLNP"/>
    <property type="match status" value="1"/>
</dbReference>
<evidence type="ECO:0000256" key="2">
    <source>
        <dbReference type="ARBA" id="ARBA00010072"/>
    </source>
</evidence>
<dbReference type="PROSITE" id="PS50928">
    <property type="entry name" value="ABC_TM1"/>
    <property type="match status" value="1"/>
</dbReference>
<comment type="similarity">
    <text evidence="2">Belongs to the binding-protein-dependent transport system permease family. HisMQ subfamily.</text>
</comment>
<gene>
    <name evidence="9" type="ORF">OC698_01160</name>
</gene>
<dbReference type="RefSeq" id="WP_304512908.1">
    <property type="nucleotide sequence ID" value="NZ_JAOSIT010000009.1"/>
</dbReference>
<evidence type="ECO:0000256" key="4">
    <source>
        <dbReference type="ARBA" id="ARBA00022970"/>
    </source>
</evidence>